<evidence type="ECO:0000313" key="1">
    <source>
        <dbReference type="EMBL" id="GFR21031.1"/>
    </source>
</evidence>
<comment type="caution">
    <text evidence="1">The sequence shown here is derived from an EMBL/GenBank/DDBJ whole genome shotgun (WGS) entry which is preliminary data.</text>
</comment>
<name>A0A8X6HBU5_TRICU</name>
<proteinExistence type="predicted"/>
<accession>A0A8X6HBU5</accession>
<keyword evidence="2" id="KW-1185">Reference proteome</keyword>
<gene>
    <name evidence="1" type="ORF">TNCT_258451</name>
</gene>
<dbReference type="Gene3D" id="3.80.10.10">
    <property type="entry name" value="Ribonuclease Inhibitor"/>
    <property type="match status" value="1"/>
</dbReference>
<protein>
    <submittedName>
        <fullName evidence="1">Uncharacterized protein</fullName>
    </submittedName>
</protein>
<dbReference type="AlphaFoldDB" id="A0A8X6HBU5"/>
<dbReference type="Proteomes" id="UP000887116">
    <property type="component" value="Unassembled WGS sequence"/>
</dbReference>
<evidence type="ECO:0000313" key="2">
    <source>
        <dbReference type="Proteomes" id="UP000887116"/>
    </source>
</evidence>
<reference evidence="1" key="1">
    <citation type="submission" date="2020-07" db="EMBL/GenBank/DDBJ databases">
        <title>Multicomponent nature underlies the extraordinary mechanical properties of spider dragline silk.</title>
        <authorList>
            <person name="Kono N."/>
            <person name="Nakamura H."/>
            <person name="Mori M."/>
            <person name="Yoshida Y."/>
            <person name="Ohtoshi R."/>
            <person name="Malay A.D."/>
            <person name="Moran D.A.P."/>
            <person name="Tomita M."/>
            <person name="Numata K."/>
            <person name="Arakawa K."/>
        </authorList>
    </citation>
    <scope>NUCLEOTIDE SEQUENCE</scope>
</reference>
<organism evidence="1 2">
    <name type="scientific">Trichonephila clavata</name>
    <name type="common">Joro spider</name>
    <name type="synonym">Nephila clavata</name>
    <dbReference type="NCBI Taxonomy" id="2740835"/>
    <lineage>
        <taxon>Eukaryota</taxon>
        <taxon>Metazoa</taxon>
        <taxon>Ecdysozoa</taxon>
        <taxon>Arthropoda</taxon>
        <taxon>Chelicerata</taxon>
        <taxon>Arachnida</taxon>
        <taxon>Araneae</taxon>
        <taxon>Araneomorphae</taxon>
        <taxon>Entelegynae</taxon>
        <taxon>Araneoidea</taxon>
        <taxon>Nephilidae</taxon>
        <taxon>Trichonephila</taxon>
    </lineage>
</organism>
<sequence length="84" mass="9587">MEIWRRQSVLDRSIDGNPITCNCSAKWIQQMANSEKKILGPLWDQVTCVDPENSDSRTLLINLTIPDCGKYVALILLKTYSMNE</sequence>
<dbReference type="InterPro" id="IPR032675">
    <property type="entry name" value="LRR_dom_sf"/>
</dbReference>
<dbReference type="EMBL" id="BMAO01008123">
    <property type="protein sequence ID" value="GFR21031.1"/>
    <property type="molecule type" value="Genomic_DNA"/>
</dbReference>